<sequence length="454" mass="50795">MGNGMNAPSPNYSILPTADVQLEGSLRRDRCSLRDRAFLADLGHLPVDSIHVIPEAALVFTIFPKTPIQAGVKAYIAADGSVTISFNADPSAVTALVDAAIDVTSGRPFSLFNKDFHLYDRTISIGKKSRRDAEWLDHDVLPELYMPGSYHGLVHGENSSTLVYNTSHHQSDKRDALASIFSCPKTMDSSRTDSDDDLADDSADPNNPDDTTDELFKWMSHIRDLPMGEHQWEKRVAEIQPAHPRLSIDPEMVPVRLGKSIEVNRPLDLSVACWHLDNPPLGERYGQEHVHEMQDVILQHPAVFNPMMFCDWVANYVFKAFPGISLPLSSFLAAKEPHGNDGMPVLNQYANVAKAAVEQLWIDFFAYYNCNVAEIVGFDIQTEYQIWIATEIIGSYDDRAREFLADAKKVLLNKFEEKDSMTVSVPKSSFNNGFTITVNDVVNIEYPSITWSYP</sequence>
<protein>
    <submittedName>
        <fullName evidence="2">Uncharacterized protein</fullName>
    </submittedName>
</protein>
<evidence type="ECO:0000313" key="3">
    <source>
        <dbReference type="Proteomes" id="UP000298327"/>
    </source>
</evidence>
<keyword evidence="3" id="KW-1185">Reference proteome</keyword>
<accession>A0A4Y9XNQ5</accession>
<proteinExistence type="predicted"/>
<dbReference type="EMBL" id="SEOQ01001533">
    <property type="protein sequence ID" value="TFY51372.1"/>
    <property type="molecule type" value="Genomic_DNA"/>
</dbReference>
<dbReference type="Proteomes" id="UP000298327">
    <property type="component" value="Unassembled WGS sequence"/>
</dbReference>
<feature type="region of interest" description="Disordered" evidence="1">
    <location>
        <begin position="186"/>
        <end position="213"/>
    </location>
</feature>
<name>A0A4Y9XNQ5_9AGAM</name>
<feature type="compositionally biased region" description="Acidic residues" evidence="1">
    <location>
        <begin position="194"/>
        <end position="203"/>
    </location>
</feature>
<dbReference type="STRING" id="205917.A0A4Y9XNQ5"/>
<organism evidence="2 3">
    <name type="scientific">Dentipellis fragilis</name>
    <dbReference type="NCBI Taxonomy" id="205917"/>
    <lineage>
        <taxon>Eukaryota</taxon>
        <taxon>Fungi</taxon>
        <taxon>Dikarya</taxon>
        <taxon>Basidiomycota</taxon>
        <taxon>Agaricomycotina</taxon>
        <taxon>Agaricomycetes</taxon>
        <taxon>Russulales</taxon>
        <taxon>Hericiaceae</taxon>
        <taxon>Dentipellis</taxon>
    </lineage>
</organism>
<dbReference type="OrthoDB" id="3265464at2759"/>
<dbReference type="AlphaFoldDB" id="A0A4Y9XNQ5"/>
<gene>
    <name evidence="2" type="ORF">EVG20_g11028</name>
</gene>
<evidence type="ECO:0000313" key="2">
    <source>
        <dbReference type="EMBL" id="TFY51372.1"/>
    </source>
</evidence>
<reference evidence="2 3" key="1">
    <citation type="submission" date="2019-02" db="EMBL/GenBank/DDBJ databases">
        <title>Genome sequencing of the rare red list fungi Dentipellis fragilis.</title>
        <authorList>
            <person name="Buettner E."/>
            <person name="Kellner H."/>
        </authorList>
    </citation>
    <scope>NUCLEOTIDE SEQUENCE [LARGE SCALE GENOMIC DNA]</scope>
    <source>
        <strain evidence="2 3">DSM 105465</strain>
    </source>
</reference>
<evidence type="ECO:0000256" key="1">
    <source>
        <dbReference type="SAM" id="MobiDB-lite"/>
    </source>
</evidence>
<comment type="caution">
    <text evidence="2">The sequence shown here is derived from an EMBL/GenBank/DDBJ whole genome shotgun (WGS) entry which is preliminary data.</text>
</comment>